<dbReference type="EMBL" id="CP048659">
    <property type="protein sequence ID" value="QOW45452.1"/>
    <property type="molecule type" value="Genomic_DNA"/>
</dbReference>
<accession>A0A4V1W1W0</accession>
<protein>
    <submittedName>
        <fullName evidence="2">Alpha/beta hydrolase</fullName>
    </submittedName>
</protein>
<name>A0A4V1W1W0_9GAMM</name>
<feature type="domain" description="AB hydrolase-1" evidence="1">
    <location>
        <begin position="13"/>
        <end position="262"/>
    </location>
</feature>
<evidence type="ECO:0000313" key="3">
    <source>
        <dbReference type="Proteomes" id="UP000593966"/>
    </source>
</evidence>
<evidence type="ECO:0000313" key="2">
    <source>
        <dbReference type="EMBL" id="QOW45452.1"/>
    </source>
</evidence>
<dbReference type="InterPro" id="IPR029058">
    <property type="entry name" value="AB_hydrolase_fold"/>
</dbReference>
<dbReference type="Pfam" id="PF12697">
    <property type="entry name" value="Abhydrolase_6"/>
    <property type="match status" value="1"/>
</dbReference>
<evidence type="ECO:0000259" key="1">
    <source>
        <dbReference type="Pfam" id="PF12697"/>
    </source>
</evidence>
<dbReference type="SUPFAM" id="SSF53474">
    <property type="entry name" value="alpha/beta-Hydrolases"/>
    <property type="match status" value="1"/>
</dbReference>
<dbReference type="GO" id="GO:0016787">
    <property type="term" value="F:hydrolase activity"/>
    <property type="evidence" value="ECO:0007669"/>
    <property type="project" value="UniProtKB-KW"/>
</dbReference>
<dbReference type="RefSeq" id="WP_130072860.1">
    <property type="nucleotide sequence ID" value="NZ_CP048659.1"/>
</dbReference>
<gene>
    <name evidence="2" type="ORF">G0028_05815</name>
</gene>
<dbReference type="Proteomes" id="UP000593966">
    <property type="component" value="Chromosome"/>
</dbReference>
<dbReference type="OrthoDB" id="5729753at2"/>
<keyword evidence="2" id="KW-0378">Hydrolase</keyword>
<dbReference type="InterPro" id="IPR000073">
    <property type="entry name" value="AB_hydrolase_1"/>
</dbReference>
<dbReference type="AlphaFoldDB" id="A0A4V1W1W0"/>
<keyword evidence="3" id="KW-1185">Reference proteome</keyword>
<proteinExistence type="predicted"/>
<dbReference type="Gene3D" id="3.40.50.1820">
    <property type="entry name" value="alpha/beta hydrolase"/>
    <property type="match status" value="1"/>
</dbReference>
<organism evidence="2 3">
    <name type="scientific">Acinetobacter piscicola</name>
    <dbReference type="NCBI Taxonomy" id="2006115"/>
    <lineage>
        <taxon>Bacteria</taxon>
        <taxon>Pseudomonadati</taxon>
        <taxon>Pseudomonadota</taxon>
        <taxon>Gammaproteobacteria</taxon>
        <taxon>Moraxellales</taxon>
        <taxon>Moraxellaceae</taxon>
        <taxon>Acinetobacter</taxon>
    </lineage>
</organism>
<reference evidence="2 3" key="1">
    <citation type="submission" date="2020-02" db="EMBL/GenBank/DDBJ databases">
        <title>Tigecycline-resistant Acinetobacter species from pigs and migratory birds.</title>
        <authorList>
            <person name="Chen C."/>
            <person name="Sun J."/>
            <person name="Liao X.-P."/>
            <person name="Liu Y.-H."/>
        </authorList>
    </citation>
    <scope>NUCLEOTIDE SEQUENCE [LARGE SCALE GENOMIC DNA]</scope>
    <source>
        <strain evidence="2 3">YH12207_T</strain>
    </source>
</reference>
<sequence length="273" mass="30942">MCRSKQSKPLIHFAHANGVPSKVYSKLFDLLSDQYDVIYVPLLGPDRRYPITQGWQDLVDQVIDSIVQQAQGRKVIGLGHSLGAVLTLMASYKRPELFEKVILLDPPLIVGQASFALFLTKIFHPKMVDKITPAGLSIKRRDHWESREQAALLLRPKGFYQHFDADCFHDYIQYALVDDPVRGGVELAISKYDEVDIFRTNSISWWLPKAKPPITAQLVVGSESPFLTRKFPQMIQKKLGIPFSITSGGHMFPLEHPVEVVQLIKDLIQIPKD</sequence>